<dbReference type="PANTHER" id="PTHR31719">
    <property type="entry name" value="NAC TRANSCRIPTION FACTOR 56"/>
    <property type="match status" value="1"/>
</dbReference>
<keyword evidence="7" id="KW-1185">Reference proteome</keyword>
<evidence type="ECO:0000256" key="4">
    <source>
        <dbReference type="ARBA" id="ARBA00023242"/>
    </source>
</evidence>
<dbReference type="PROSITE" id="PS51005">
    <property type="entry name" value="NAC"/>
    <property type="match status" value="1"/>
</dbReference>
<keyword evidence="1" id="KW-0805">Transcription regulation</keyword>
<dbReference type="EMBL" id="KZ305020">
    <property type="protein sequence ID" value="PIA61551.1"/>
    <property type="molecule type" value="Genomic_DNA"/>
</dbReference>
<dbReference type="STRING" id="218851.A0A2G5F0N7"/>
<proteinExistence type="predicted"/>
<gene>
    <name evidence="6" type="ORF">AQUCO_00300817v1</name>
</gene>
<dbReference type="InterPro" id="IPR003441">
    <property type="entry name" value="NAC-dom"/>
</dbReference>
<keyword evidence="2" id="KW-0238">DNA-binding</keyword>
<dbReference type="SUPFAM" id="SSF101941">
    <property type="entry name" value="NAC domain"/>
    <property type="match status" value="1"/>
</dbReference>
<dbReference type="PANTHER" id="PTHR31719:SF43">
    <property type="entry name" value="NAC TRANSCRIPTION FACTOR 56"/>
    <property type="match status" value="1"/>
</dbReference>
<name>A0A2G5F0N7_AQUCA</name>
<dbReference type="GO" id="GO:0006355">
    <property type="term" value="P:regulation of DNA-templated transcription"/>
    <property type="evidence" value="ECO:0007669"/>
    <property type="project" value="InterPro"/>
</dbReference>
<dbReference type="GO" id="GO:0003677">
    <property type="term" value="F:DNA binding"/>
    <property type="evidence" value="ECO:0007669"/>
    <property type="project" value="UniProtKB-KW"/>
</dbReference>
<keyword evidence="4" id="KW-0539">Nucleus</keyword>
<dbReference type="InterPro" id="IPR036093">
    <property type="entry name" value="NAC_dom_sf"/>
</dbReference>
<dbReference type="AlphaFoldDB" id="A0A2G5F0N7"/>
<evidence type="ECO:0000256" key="1">
    <source>
        <dbReference type="ARBA" id="ARBA00023015"/>
    </source>
</evidence>
<dbReference type="Gene3D" id="2.170.150.80">
    <property type="entry name" value="NAC domain"/>
    <property type="match status" value="1"/>
</dbReference>
<evidence type="ECO:0000259" key="5">
    <source>
        <dbReference type="PROSITE" id="PS51005"/>
    </source>
</evidence>
<evidence type="ECO:0000313" key="7">
    <source>
        <dbReference type="Proteomes" id="UP000230069"/>
    </source>
</evidence>
<dbReference type="Pfam" id="PF02365">
    <property type="entry name" value="NAM"/>
    <property type="match status" value="1"/>
</dbReference>
<accession>A0A2G5F0N7</accession>
<organism evidence="6 7">
    <name type="scientific">Aquilegia coerulea</name>
    <name type="common">Rocky mountain columbine</name>
    <dbReference type="NCBI Taxonomy" id="218851"/>
    <lineage>
        <taxon>Eukaryota</taxon>
        <taxon>Viridiplantae</taxon>
        <taxon>Streptophyta</taxon>
        <taxon>Embryophyta</taxon>
        <taxon>Tracheophyta</taxon>
        <taxon>Spermatophyta</taxon>
        <taxon>Magnoliopsida</taxon>
        <taxon>Ranunculales</taxon>
        <taxon>Ranunculaceae</taxon>
        <taxon>Thalictroideae</taxon>
        <taxon>Aquilegia</taxon>
    </lineage>
</organism>
<sequence length="278" mass="32228">MEHQFADMPLGYRFRPRDIQICEFVAKKNIDPNYSSYPLCDGCNVYGAEPWVLPVVGAEANMGKGLGEHQYYFDMSKYRSRKAGRGRWLANTKDIPILLDGEKDKVIGFKRALTYFIYPEGRRSSKDDIKTNWIMHEYRQYKCLENNKTQWTLCKIGETGTTSPRAKDVRYEEHHHQQQQQYNLLGSIAASANEHTEMEVEVQVPPLLQHCHDHEIMDSEDQRQPAAFLVSFEESQQTSPQDWDAPTMDELFNELAQQTGMHGEDQGQPAGFPYFDEY</sequence>
<evidence type="ECO:0000256" key="2">
    <source>
        <dbReference type="ARBA" id="ARBA00023125"/>
    </source>
</evidence>
<evidence type="ECO:0000256" key="3">
    <source>
        <dbReference type="ARBA" id="ARBA00023163"/>
    </source>
</evidence>
<protein>
    <recommendedName>
        <fullName evidence="5">NAC domain-containing protein</fullName>
    </recommendedName>
</protein>
<keyword evidence="3" id="KW-0804">Transcription</keyword>
<feature type="domain" description="NAC" evidence="5">
    <location>
        <begin position="8"/>
        <end position="159"/>
    </location>
</feature>
<dbReference type="Proteomes" id="UP000230069">
    <property type="component" value="Unassembled WGS sequence"/>
</dbReference>
<dbReference type="OrthoDB" id="1113012at2759"/>
<dbReference type="InParanoid" id="A0A2G5F0N7"/>
<evidence type="ECO:0000313" key="6">
    <source>
        <dbReference type="EMBL" id="PIA61551.1"/>
    </source>
</evidence>
<reference evidence="6 7" key="1">
    <citation type="submission" date="2017-09" db="EMBL/GenBank/DDBJ databases">
        <title>WGS assembly of Aquilegia coerulea Goldsmith.</title>
        <authorList>
            <person name="Hodges S."/>
            <person name="Kramer E."/>
            <person name="Nordborg M."/>
            <person name="Tomkins J."/>
            <person name="Borevitz J."/>
            <person name="Derieg N."/>
            <person name="Yan J."/>
            <person name="Mihaltcheva S."/>
            <person name="Hayes R.D."/>
            <person name="Rokhsar D."/>
        </authorList>
    </citation>
    <scope>NUCLEOTIDE SEQUENCE [LARGE SCALE GENOMIC DNA]</scope>
    <source>
        <strain evidence="7">cv. Goldsmith</strain>
    </source>
</reference>